<evidence type="ECO:0000259" key="2">
    <source>
        <dbReference type="Pfam" id="PF13439"/>
    </source>
</evidence>
<dbReference type="RefSeq" id="WP_381518460.1">
    <property type="nucleotide sequence ID" value="NZ_JBHULN010000001.1"/>
</dbReference>
<feature type="domain" description="Glycosyl transferase family 1" evidence="1">
    <location>
        <begin position="190"/>
        <end position="356"/>
    </location>
</feature>
<dbReference type="EMBL" id="JBHULN010000001">
    <property type="protein sequence ID" value="MFD2569440.1"/>
    <property type="molecule type" value="Genomic_DNA"/>
</dbReference>
<evidence type="ECO:0000313" key="3">
    <source>
        <dbReference type="EMBL" id="MFD2569440.1"/>
    </source>
</evidence>
<name>A0ABW5LXQ6_9BACT</name>
<keyword evidence="3" id="KW-0328">Glycosyltransferase</keyword>
<dbReference type="Proteomes" id="UP001597469">
    <property type="component" value="Unassembled WGS sequence"/>
</dbReference>
<evidence type="ECO:0000313" key="4">
    <source>
        <dbReference type="Proteomes" id="UP001597469"/>
    </source>
</evidence>
<keyword evidence="3" id="KW-0808">Transferase</keyword>
<gene>
    <name evidence="3" type="ORF">ACFSUS_02270</name>
</gene>
<dbReference type="GO" id="GO:0016757">
    <property type="term" value="F:glycosyltransferase activity"/>
    <property type="evidence" value="ECO:0007669"/>
    <property type="project" value="UniProtKB-KW"/>
</dbReference>
<reference evidence="4" key="1">
    <citation type="journal article" date="2019" name="Int. J. Syst. Evol. Microbiol.">
        <title>The Global Catalogue of Microorganisms (GCM) 10K type strain sequencing project: providing services to taxonomists for standard genome sequencing and annotation.</title>
        <authorList>
            <consortium name="The Broad Institute Genomics Platform"/>
            <consortium name="The Broad Institute Genome Sequencing Center for Infectious Disease"/>
            <person name="Wu L."/>
            <person name="Ma J."/>
        </authorList>
    </citation>
    <scope>NUCLEOTIDE SEQUENCE [LARGE SCALE GENOMIC DNA]</scope>
    <source>
        <strain evidence="4">KCTC 42805</strain>
    </source>
</reference>
<evidence type="ECO:0000259" key="1">
    <source>
        <dbReference type="Pfam" id="PF00534"/>
    </source>
</evidence>
<dbReference type="Pfam" id="PF13439">
    <property type="entry name" value="Glyco_transf_4"/>
    <property type="match status" value="1"/>
</dbReference>
<sequence length="381" mass="43758">MKILHICAYTWAIGGPAKMIFDHTRVHAAEGHQITILTPVSADDVIYDAAPGVQVVPVPRHWFSRFFPEFSIELWHYLKQHGNDFDLIHVHGLWHFGSVAPYLLKLRPPKLMTIHGLLDRWTIRHSYWKKQLMSTIGQRQWVRQTPIIHVNNEQEREDVRRYLGHPHPQVTIIPNGLRPSEFAQIPTRGQFKQEYGIKPEQRIILFLSRLNVKKGLDILLPAFKRLSQERADLHLVLAGPDDGYLQEIEQFIRQHKLEGRVLLPGMLIKEQKLAAFADADVFTLPTYSESFAIAALEALATGTPSLLTEHVGFGNYIRSYQSAHLCEPTEQSVYDGLTYLLDHPDYSKDLAKNAQRMIAQECDIDVLAKRLLKEYVKLTSN</sequence>
<dbReference type="InterPro" id="IPR001296">
    <property type="entry name" value="Glyco_trans_1"/>
</dbReference>
<dbReference type="PANTHER" id="PTHR12526">
    <property type="entry name" value="GLYCOSYLTRANSFERASE"/>
    <property type="match status" value="1"/>
</dbReference>
<dbReference type="SUPFAM" id="SSF53756">
    <property type="entry name" value="UDP-Glycosyltransferase/glycogen phosphorylase"/>
    <property type="match status" value="1"/>
</dbReference>
<accession>A0ABW5LXQ6</accession>
<dbReference type="InterPro" id="IPR028098">
    <property type="entry name" value="Glyco_trans_4-like_N"/>
</dbReference>
<feature type="domain" description="Glycosyltransferase subfamily 4-like N-terminal" evidence="2">
    <location>
        <begin position="13"/>
        <end position="179"/>
    </location>
</feature>
<protein>
    <submittedName>
        <fullName evidence="3">Glycosyltransferase</fullName>
        <ecNumber evidence="3">2.4.-.-</ecNumber>
    </submittedName>
</protein>
<dbReference type="Gene3D" id="3.40.50.2000">
    <property type="entry name" value="Glycogen Phosphorylase B"/>
    <property type="match status" value="2"/>
</dbReference>
<dbReference type="Pfam" id="PF00534">
    <property type="entry name" value="Glycos_transf_1"/>
    <property type="match status" value="1"/>
</dbReference>
<keyword evidence="4" id="KW-1185">Reference proteome</keyword>
<comment type="caution">
    <text evidence="3">The sequence shown here is derived from an EMBL/GenBank/DDBJ whole genome shotgun (WGS) entry which is preliminary data.</text>
</comment>
<dbReference type="EC" id="2.4.-.-" evidence="3"/>
<proteinExistence type="predicted"/>
<organism evidence="3 4">
    <name type="scientific">Spirosoma soli</name>
    <dbReference type="NCBI Taxonomy" id="1770529"/>
    <lineage>
        <taxon>Bacteria</taxon>
        <taxon>Pseudomonadati</taxon>
        <taxon>Bacteroidota</taxon>
        <taxon>Cytophagia</taxon>
        <taxon>Cytophagales</taxon>
        <taxon>Cytophagaceae</taxon>
        <taxon>Spirosoma</taxon>
    </lineage>
</organism>